<dbReference type="SUPFAM" id="SSF52402">
    <property type="entry name" value="Adenine nucleotide alpha hydrolases-like"/>
    <property type="match status" value="1"/>
</dbReference>
<dbReference type="Gene3D" id="3.40.50.620">
    <property type="entry name" value="HUPs"/>
    <property type="match status" value="1"/>
</dbReference>
<feature type="domain" description="Lysidine-tRNA(Ile) synthetase C-terminal" evidence="9">
    <location>
        <begin position="358"/>
        <end position="425"/>
    </location>
</feature>
<proteinExistence type="inferred from homology"/>
<dbReference type="Pfam" id="PF11734">
    <property type="entry name" value="TilS_C"/>
    <property type="match status" value="1"/>
</dbReference>
<evidence type="ECO:0000256" key="3">
    <source>
        <dbReference type="ARBA" id="ARBA00022598"/>
    </source>
</evidence>
<comment type="similarity">
    <text evidence="8">Belongs to the tRNA(Ile)-lysidine synthase family.</text>
</comment>
<comment type="subcellular location">
    <subcellularLocation>
        <location evidence="1 8">Cytoplasm</location>
    </subcellularLocation>
</comment>
<dbReference type="Pfam" id="PF01171">
    <property type="entry name" value="ATP_bind_3"/>
    <property type="match status" value="1"/>
</dbReference>
<dbReference type="HAMAP" id="MF_01161">
    <property type="entry name" value="tRNA_Ile_lys_synt"/>
    <property type="match status" value="1"/>
</dbReference>
<name>A0A2K4FBM5_9STAP</name>
<keyword evidence="6 8" id="KW-0067">ATP-binding</keyword>
<dbReference type="GO" id="GO:0006400">
    <property type="term" value="P:tRNA modification"/>
    <property type="evidence" value="ECO:0007669"/>
    <property type="project" value="UniProtKB-UniRule"/>
</dbReference>
<reference evidence="10 11" key="1">
    <citation type="submission" date="2017-08" db="EMBL/GenBank/DDBJ databases">
        <title>Draft genome sequences of 64 type strains of genus Staph aureus.</title>
        <authorList>
            <person name="Cole K."/>
            <person name="Golubchik T."/>
            <person name="Russell J."/>
            <person name="Foster D."/>
            <person name="Llewelyn M."/>
            <person name="Wilson D."/>
            <person name="Crook D."/>
            <person name="Paul J."/>
        </authorList>
    </citation>
    <scope>NUCLEOTIDE SEQUENCE [LARGE SCALE GENOMIC DNA]</scope>
    <source>
        <strain evidence="10 11">DSM 29875</strain>
    </source>
</reference>
<sequence>MKVNETLWDVQDHIVLAVSGGIDSMCLLHTLVHELSETYQQLSCLHVNHGLRAQSEEEAQLLQDYCATHQIPLYCTRLDLSATVATGRSIEAQARQARYEWFDLQMRAIAGDVLLTAHHQDDQIETIFYRLFTGRSTRNSLGMAETQRRHNYRLVRPLLETSKATIQQYQQQHQVSFYEDGTNASNAYVRNDIRNRILPEVDNNVQLDPAQLLRLKGWHDAQRSQIQQQARTFIQRQSATTRGQTYYEVSREAFGELSYNVKVEVLDQIFASIGDHQPLSEKMYQAWFEQIEGTVAQAEVHTTDKWIIRIAYDKFIIMANSSSGEPSSPLTIREAGTYHFDHYEIVVRQELPQDILPLRVRTKKDGDRVALNHHTGTKKVSRIFIDQKVLTSERQRMPIVEAANEEIIAVGSLYVRKPFQQQLAIQDIGEVVYEE</sequence>
<evidence type="ECO:0000256" key="1">
    <source>
        <dbReference type="ARBA" id="ARBA00004496"/>
    </source>
</evidence>
<evidence type="ECO:0000256" key="7">
    <source>
        <dbReference type="ARBA" id="ARBA00048539"/>
    </source>
</evidence>
<comment type="domain">
    <text evidence="8">The N-terminal region contains the highly conserved SGGXDS motif, predicted to be a P-loop motif involved in ATP binding.</text>
</comment>
<dbReference type="CDD" id="cd01992">
    <property type="entry name" value="TilS_N"/>
    <property type="match status" value="1"/>
</dbReference>
<dbReference type="InterPro" id="IPR012795">
    <property type="entry name" value="tRNA_Ile_lys_synt_N"/>
</dbReference>
<evidence type="ECO:0000256" key="4">
    <source>
        <dbReference type="ARBA" id="ARBA00022694"/>
    </source>
</evidence>
<dbReference type="PANTHER" id="PTHR43033:SF1">
    <property type="entry name" value="TRNA(ILE)-LYSIDINE SYNTHASE-RELATED"/>
    <property type="match status" value="1"/>
</dbReference>
<dbReference type="SUPFAM" id="SSF56037">
    <property type="entry name" value="PheT/TilS domain"/>
    <property type="match status" value="1"/>
</dbReference>
<gene>
    <name evidence="8 10" type="primary">tilS</name>
    <name evidence="10" type="ORF">CD039_08910</name>
</gene>
<protein>
    <recommendedName>
        <fullName evidence="8">tRNA(Ile)-lysidine synthase</fullName>
        <ecNumber evidence="8">6.3.4.19</ecNumber>
    </recommendedName>
    <alternativeName>
        <fullName evidence="8">tRNA(Ile)-2-lysyl-cytidine synthase</fullName>
    </alternativeName>
    <alternativeName>
        <fullName evidence="8">tRNA(Ile)-lysidine synthetase</fullName>
    </alternativeName>
</protein>
<dbReference type="GO" id="GO:0005524">
    <property type="term" value="F:ATP binding"/>
    <property type="evidence" value="ECO:0007669"/>
    <property type="project" value="UniProtKB-UniRule"/>
</dbReference>
<evidence type="ECO:0000256" key="5">
    <source>
        <dbReference type="ARBA" id="ARBA00022741"/>
    </source>
</evidence>
<organism evidence="10 11">
    <name type="scientific">Staphylococcus argensis</name>
    <dbReference type="NCBI Taxonomy" id="1607738"/>
    <lineage>
        <taxon>Bacteria</taxon>
        <taxon>Bacillati</taxon>
        <taxon>Bacillota</taxon>
        <taxon>Bacilli</taxon>
        <taxon>Bacillales</taxon>
        <taxon>Staphylococcaceae</taxon>
        <taxon>Staphylococcus</taxon>
    </lineage>
</organism>
<keyword evidence="4 8" id="KW-0819">tRNA processing</keyword>
<evidence type="ECO:0000313" key="10">
    <source>
        <dbReference type="EMBL" id="POA08701.1"/>
    </source>
</evidence>
<dbReference type="InterPro" id="IPR011063">
    <property type="entry name" value="TilS/TtcA_N"/>
</dbReference>
<keyword evidence="11" id="KW-1185">Reference proteome</keyword>
<comment type="caution">
    <text evidence="10">The sequence shown here is derived from an EMBL/GenBank/DDBJ whole genome shotgun (WGS) entry which is preliminary data.</text>
</comment>
<evidence type="ECO:0000256" key="8">
    <source>
        <dbReference type="HAMAP-Rule" id="MF_01161"/>
    </source>
</evidence>
<comment type="catalytic activity">
    <reaction evidence="7 8">
        <text>cytidine(34) in tRNA(Ile2) + L-lysine + ATP = lysidine(34) in tRNA(Ile2) + AMP + diphosphate + H(+)</text>
        <dbReference type="Rhea" id="RHEA:43744"/>
        <dbReference type="Rhea" id="RHEA-COMP:10625"/>
        <dbReference type="Rhea" id="RHEA-COMP:10670"/>
        <dbReference type="ChEBI" id="CHEBI:15378"/>
        <dbReference type="ChEBI" id="CHEBI:30616"/>
        <dbReference type="ChEBI" id="CHEBI:32551"/>
        <dbReference type="ChEBI" id="CHEBI:33019"/>
        <dbReference type="ChEBI" id="CHEBI:82748"/>
        <dbReference type="ChEBI" id="CHEBI:83665"/>
        <dbReference type="ChEBI" id="CHEBI:456215"/>
        <dbReference type="EC" id="6.3.4.19"/>
    </reaction>
</comment>
<dbReference type="GO" id="GO:0032267">
    <property type="term" value="F:tRNA(Ile)-lysidine synthase activity"/>
    <property type="evidence" value="ECO:0007669"/>
    <property type="project" value="UniProtKB-EC"/>
</dbReference>
<dbReference type="NCBIfam" id="TIGR02432">
    <property type="entry name" value="lysidine_TilS_N"/>
    <property type="match status" value="1"/>
</dbReference>
<keyword evidence="2 8" id="KW-0963">Cytoplasm</keyword>
<dbReference type="InterPro" id="IPR014729">
    <property type="entry name" value="Rossmann-like_a/b/a_fold"/>
</dbReference>
<keyword evidence="3 8" id="KW-0436">Ligase</keyword>
<evidence type="ECO:0000313" key="11">
    <source>
        <dbReference type="Proteomes" id="UP000242712"/>
    </source>
</evidence>
<dbReference type="EC" id="6.3.4.19" evidence="8"/>
<comment type="function">
    <text evidence="8">Ligates lysine onto the cytidine present at position 34 of the AUA codon-specific tRNA(Ile) that contains the anticodon CAU, in an ATP-dependent manner. Cytidine is converted to lysidine, thus changing the amino acid specificity of the tRNA from methionine to isoleucine.</text>
</comment>
<evidence type="ECO:0000256" key="6">
    <source>
        <dbReference type="ARBA" id="ARBA00022840"/>
    </source>
</evidence>
<dbReference type="SMART" id="SM00977">
    <property type="entry name" value="TilS_C"/>
    <property type="match status" value="1"/>
</dbReference>
<keyword evidence="5 8" id="KW-0547">Nucleotide-binding</keyword>
<dbReference type="GO" id="GO:0005737">
    <property type="term" value="C:cytoplasm"/>
    <property type="evidence" value="ECO:0007669"/>
    <property type="project" value="UniProtKB-SubCell"/>
</dbReference>
<dbReference type="OrthoDB" id="9807403at2"/>
<feature type="binding site" evidence="8">
    <location>
        <begin position="19"/>
        <end position="24"/>
    </location>
    <ligand>
        <name>ATP</name>
        <dbReference type="ChEBI" id="CHEBI:30616"/>
    </ligand>
</feature>
<dbReference type="InterPro" id="IPR012094">
    <property type="entry name" value="tRNA_Ile_lys_synt"/>
</dbReference>
<dbReference type="NCBIfam" id="TIGR02433">
    <property type="entry name" value="lysidine_TilS_C"/>
    <property type="match status" value="1"/>
</dbReference>
<dbReference type="AlphaFoldDB" id="A0A2K4FBM5"/>
<dbReference type="PANTHER" id="PTHR43033">
    <property type="entry name" value="TRNA(ILE)-LYSIDINE SYNTHASE-RELATED"/>
    <property type="match status" value="1"/>
</dbReference>
<evidence type="ECO:0000256" key="2">
    <source>
        <dbReference type="ARBA" id="ARBA00022490"/>
    </source>
</evidence>
<dbReference type="InterPro" id="IPR012796">
    <property type="entry name" value="Lysidine-tRNA-synth_C"/>
</dbReference>
<evidence type="ECO:0000259" key="9">
    <source>
        <dbReference type="SMART" id="SM00977"/>
    </source>
</evidence>
<accession>A0A2K4FBM5</accession>
<dbReference type="Proteomes" id="UP000242712">
    <property type="component" value="Unassembled WGS sequence"/>
</dbReference>
<dbReference type="EMBL" id="PPPX01000015">
    <property type="protein sequence ID" value="POA08701.1"/>
    <property type="molecule type" value="Genomic_DNA"/>
</dbReference>